<feature type="region of interest" description="Disordered" evidence="2">
    <location>
        <begin position="603"/>
        <end position="627"/>
    </location>
</feature>
<dbReference type="SUPFAM" id="SSF48452">
    <property type="entry name" value="TPR-like"/>
    <property type="match status" value="2"/>
</dbReference>
<dbReference type="GO" id="GO:0005737">
    <property type="term" value="C:cytoplasm"/>
    <property type="evidence" value="ECO:0007669"/>
    <property type="project" value="TreeGrafter"/>
</dbReference>
<keyword evidence="1" id="KW-0802">TPR repeat</keyword>
<dbReference type="SMART" id="SM00028">
    <property type="entry name" value="TPR"/>
    <property type="match status" value="7"/>
</dbReference>
<feature type="region of interest" description="Disordered" evidence="2">
    <location>
        <begin position="24"/>
        <end position="129"/>
    </location>
</feature>
<feature type="compositionally biased region" description="Low complexity" evidence="2">
    <location>
        <begin position="62"/>
        <end position="80"/>
    </location>
</feature>
<name>A0A2N9GMJ0_FAGSY</name>
<protein>
    <submittedName>
        <fullName evidence="3">Uncharacterized protein</fullName>
    </submittedName>
</protein>
<gene>
    <name evidence="3" type="ORF">FSB_LOCUS28423</name>
</gene>
<dbReference type="InterPro" id="IPR044534">
    <property type="entry name" value="TTL1-4"/>
</dbReference>
<evidence type="ECO:0000256" key="2">
    <source>
        <dbReference type="SAM" id="MobiDB-lite"/>
    </source>
</evidence>
<feature type="repeat" description="TPR" evidence="1">
    <location>
        <begin position="249"/>
        <end position="282"/>
    </location>
</feature>
<dbReference type="PANTHER" id="PTHR46050">
    <property type="entry name" value="TPR REPEAT-CONTAINING THIOREDOXIN"/>
    <property type="match status" value="1"/>
</dbReference>
<dbReference type="EMBL" id="OIVN01002101">
    <property type="protein sequence ID" value="SPD00541.1"/>
    <property type="molecule type" value="Genomic_DNA"/>
</dbReference>
<dbReference type="Pfam" id="PF13432">
    <property type="entry name" value="TPR_16"/>
    <property type="match status" value="1"/>
</dbReference>
<dbReference type="PROSITE" id="PS50005">
    <property type="entry name" value="TPR"/>
    <property type="match status" value="1"/>
</dbReference>
<organism evidence="3">
    <name type="scientific">Fagus sylvatica</name>
    <name type="common">Beechnut</name>
    <dbReference type="NCBI Taxonomy" id="28930"/>
    <lineage>
        <taxon>Eukaryota</taxon>
        <taxon>Viridiplantae</taxon>
        <taxon>Streptophyta</taxon>
        <taxon>Embryophyta</taxon>
        <taxon>Tracheophyta</taxon>
        <taxon>Spermatophyta</taxon>
        <taxon>Magnoliopsida</taxon>
        <taxon>eudicotyledons</taxon>
        <taxon>Gunneridae</taxon>
        <taxon>Pentapetalae</taxon>
        <taxon>rosids</taxon>
        <taxon>fabids</taxon>
        <taxon>Fagales</taxon>
        <taxon>Fagaceae</taxon>
        <taxon>Fagus</taxon>
    </lineage>
</organism>
<dbReference type="Gene3D" id="1.25.40.10">
    <property type="entry name" value="Tetratricopeptide repeat domain"/>
    <property type="match status" value="1"/>
</dbReference>
<feature type="compositionally biased region" description="Polar residues" evidence="2">
    <location>
        <begin position="28"/>
        <end position="51"/>
    </location>
</feature>
<accession>A0A2N9GMJ0</accession>
<sequence length="627" mass="68548">MEDNLEDKKLGCGLLNAVFGKRGFWPRRSTSTGNIPTTNGAEFVKTPSTPNSRRRRGDSDESSFLDTSSNASASSSKPVARPTQNPLREPPVYHQHHGRRPSNQAAIVPSSGAGPTKMAPNQGYVNQGKRVPREAIGISGELESMIMDHQKNRGGSNLVRASSSNVMLFGNLGNLRQPGGEGGGGGGNVNPYNVLDHLPKTARDEIPMPKANYSNNVRGNVIKSANREEKPSQANTGSLCRAISTRMDPETLKIMGNEDYKNGRFAEALALYDAAISIDPNKASYRSNKSAALTALGRLLEAVFECREAIQIEPHYHRAHHRLATLYLRLGEAEKALYHFKHAGPEADQCDVAKVKTLQLHLNKCTEARKLRDWNTLIRETGYVISAGADSAPQIFALQAEALLKLHKHQDADEIMSKGPNFEAEACTKFLGPIGSANLLAIRAQVDMAAGRFDSALEAAQRAARLDSNNREANIVMRKARVIAAARSKGNDLFKASRFSEACVAYGEGLENDPYNSVLLCNRAASRSKLGQFEQAVEDCNAALNLRPSYSKARLRRADCNAKLRKWEASIQDYEVLLKETPGDEEVSQALLEAQIQLKKQRGEDVNGMNYGEADSVSPSPSRETRI</sequence>
<dbReference type="PANTHER" id="PTHR46050:SF7">
    <property type="entry name" value="TETRATRICOPEPTIDE REPEAT (TPR)-LIKE SUPERFAMILY PROTEIN"/>
    <property type="match status" value="1"/>
</dbReference>
<feature type="compositionally biased region" description="Polar residues" evidence="2">
    <location>
        <begin position="617"/>
        <end position="627"/>
    </location>
</feature>
<reference evidence="3" key="1">
    <citation type="submission" date="2018-02" db="EMBL/GenBank/DDBJ databases">
        <authorList>
            <person name="Cohen D.B."/>
            <person name="Kent A.D."/>
        </authorList>
    </citation>
    <scope>NUCLEOTIDE SEQUENCE</scope>
</reference>
<dbReference type="InterPro" id="IPR011990">
    <property type="entry name" value="TPR-like_helical_dom_sf"/>
</dbReference>
<dbReference type="Pfam" id="PF14559">
    <property type="entry name" value="TPR_19"/>
    <property type="match status" value="1"/>
</dbReference>
<evidence type="ECO:0000256" key="1">
    <source>
        <dbReference type="PROSITE-ProRule" id="PRU00339"/>
    </source>
</evidence>
<dbReference type="AlphaFoldDB" id="A0A2N9GMJ0"/>
<evidence type="ECO:0000313" key="3">
    <source>
        <dbReference type="EMBL" id="SPD00541.1"/>
    </source>
</evidence>
<dbReference type="InterPro" id="IPR019734">
    <property type="entry name" value="TPR_rpt"/>
</dbReference>
<proteinExistence type="predicted"/>